<dbReference type="InterPro" id="IPR008218">
    <property type="entry name" value="ATPase_V1-cplx_f_g_su"/>
</dbReference>
<keyword evidence="3 5" id="KW-0375">Hydrogen ion transport</keyword>
<dbReference type="Gene3D" id="3.40.50.10580">
    <property type="entry name" value="ATPase, V1 complex, subunit F"/>
    <property type="match status" value="1"/>
</dbReference>
<dbReference type="InterPro" id="IPR036906">
    <property type="entry name" value="ATPase_V1_fsu_sf"/>
</dbReference>
<dbReference type="InterPro" id="IPR005772">
    <property type="entry name" value="ATPase_V1-cplx_fsu_euk"/>
</dbReference>
<proteinExistence type="inferred from homology"/>
<evidence type="ECO:0000256" key="2">
    <source>
        <dbReference type="ARBA" id="ARBA00022448"/>
    </source>
</evidence>
<organism evidence="7">
    <name type="scientific">Strongyloides stercoralis</name>
    <name type="common">Threadworm</name>
    <dbReference type="NCBI Taxonomy" id="6248"/>
    <lineage>
        <taxon>Eukaryota</taxon>
        <taxon>Metazoa</taxon>
        <taxon>Ecdysozoa</taxon>
        <taxon>Nematoda</taxon>
        <taxon>Chromadorea</taxon>
        <taxon>Rhabditida</taxon>
        <taxon>Tylenchina</taxon>
        <taxon>Panagrolaimomorpha</taxon>
        <taxon>Strongyloidoidea</taxon>
        <taxon>Strongyloididae</taxon>
        <taxon>Strongyloides</taxon>
    </lineage>
</organism>
<dbReference type="WBParaSite" id="SSTP_0000269400.1">
    <property type="protein sequence ID" value="SSTP_0000269400.1"/>
    <property type="gene ID" value="SSTP_0000269400"/>
</dbReference>
<accession>A0A0K0DZN3</accession>
<evidence type="ECO:0000256" key="5">
    <source>
        <dbReference type="PIRNR" id="PIRNR015945"/>
    </source>
</evidence>
<dbReference type="STRING" id="6248.A0A0K0DZN3"/>
<comment type="function">
    <text evidence="5">Subunit of the V1 complex of vacuolar(H+)-ATPase (V-ATPase), a multisubunit enzyme composed of a peripheral complex (V1) that hydrolyzes ATP and a membrane integral complex (V0) that translocates protons. V-ATPase is responsible for acidifying and maintaining the pH of intracellular compartments.</text>
</comment>
<dbReference type="PIRSF" id="PIRSF015945">
    <property type="entry name" value="ATPase_V1_F_euk"/>
    <property type="match status" value="1"/>
</dbReference>
<name>A0A0K0DZN3_STRER</name>
<sequence length="122" mass="13870">MVYKVQKEFLLAVIGDEDTVVGFLLGGIGDESIGREANYFIVQNTTTSLEIEKAFKSFAERDDIAIILINQNVANTIRGVIDNYKKSIPTVLEIPSKETPYDISKDSFLNRARQYFHIEEFM</sequence>
<dbReference type="GO" id="GO:0033180">
    <property type="term" value="C:proton-transporting V-type ATPase, V1 domain"/>
    <property type="evidence" value="ECO:0007669"/>
    <property type="project" value="InterPro"/>
</dbReference>
<dbReference type="PANTHER" id="PTHR13861:SF2">
    <property type="entry name" value="V-TYPE PROTON ATPASE SUBUNIT F"/>
    <property type="match status" value="1"/>
</dbReference>
<evidence type="ECO:0000313" key="6">
    <source>
        <dbReference type="Proteomes" id="UP000035681"/>
    </source>
</evidence>
<dbReference type="Proteomes" id="UP000035681">
    <property type="component" value="Unplaced"/>
</dbReference>
<keyword evidence="2 5" id="KW-0813">Transport</keyword>
<comment type="subunit">
    <text evidence="5">V-ATPase is a heteromultimeric enzyme made up of two complexes: the ATP-hydrolytic V1 complex and the proton translocation V0 complex.</text>
</comment>
<evidence type="ECO:0000256" key="4">
    <source>
        <dbReference type="ARBA" id="ARBA00023065"/>
    </source>
</evidence>
<evidence type="ECO:0000256" key="1">
    <source>
        <dbReference type="ARBA" id="ARBA00010148"/>
    </source>
</evidence>
<dbReference type="NCBIfam" id="TIGR01101">
    <property type="entry name" value="V_ATP_synt_F"/>
    <property type="match status" value="1"/>
</dbReference>
<dbReference type="AlphaFoldDB" id="A0A0K0DZN3"/>
<evidence type="ECO:0000256" key="3">
    <source>
        <dbReference type="ARBA" id="ARBA00022781"/>
    </source>
</evidence>
<dbReference type="PANTHER" id="PTHR13861">
    <property type="entry name" value="VACUOLAR ATP SYNTHASE SUBUNIT F"/>
    <property type="match status" value="1"/>
</dbReference>
<dbReference type="Pfam" id="PF01990">
    <property type="entry name" value="ATP-synt_F"/>
    <property type="match status" value="1"/>
</dbReference>
<dbReference type="WBParaSite" id="TCONS_00000113.p1">
    <property type="protein sequence ID" value="TCONS_00000113.p1"/>
    <property type="gene ID" value="XLOC_000122"/>
</dbReference>
<protein>
    <recommendedName>
        <fullName evidence="5">V-type proton ATPase subunit F</fullName>
    </recommendedName>
</protein>
<evidence type="ECO:0000313" key="7">
    <source>
        <dbReference type="WBParaSite" id="SSTP_0000269400.1"/>
    </source>
</evidence>
<reference evidence="7" key="1">
    <citation type="submission" date="2015-08" db="UniProtKB">
        <authorList>
            <consortium name="WormBaseParasite"/>
        </authorList>
    </citation>
    <scope>IDENTIFICATION</scope>
</reference>
<keyword evidence="4 5" id="KW-0406">Ion transport</keyword>
<dbReference type="GO" id="GO:0046961">
    <property type="term" value="F:proton-transporting ATPase activity, rotational mechanism"/>
    <property type="evidence" value="ECO:0007669"/>
    <property type="project" value="InterPro"/>
</dbReference>
<comment type="similarity">
    <text evidence="1 5">Belongs to the V-ATPase F subunit family.</text>
</comment>
<keyword evidence="6" id="KW-1185">Reference proteome</keyword>
<dbReference type="SUPFAM" id="SSF159468">
    <property type="entry name" value="AtpF-like"/>
    <property type="match status" value="1"/>
</dbReference>